<dbReference type="Pfam" id="PF01053">
    <property type="entry name" value="Cys_Met_Meta_PP"/>
    <property type="match status" value="1"/>
</dbReference>
<dbReference type="CDD" id="cd00614">
    <property type="entry name" value="CGS_like"/>
    <property type="match status" value="1"/>
</dbReference>
<keyword evidence="2 3" id="KW-0663">Pyridoxal phosphate</keyword>
<dbReference type="GO" id="GO:0005737">
    <property type="term" value="C:cytoplasm"/>
    <property type="evidence" value="ECO:0007669"/>
    <property type="project" value="TreeGrafter"/>
</dbReference>
<sequence length="402" mass="43249">MEQLVEVGKNEKPVSSRLISANQRFMQINPKITPIYQTSVFKFEDLNELELYFGEPGSRYLYSRNGNPNSDELAEAVTRLEKGAGAVATGSGMAAIFAALMTYCAAGDHVLCAADIYGGSSSLLDQELSRLGITVSYVPFDELTENLAAHVQPRTRLLLCETISNPLLRVADLRAAAEAAHALGLKLVVDNTFATPVLTHPFEYGADLVMHSVTKYLAGHSDVTAGVVVARTPEDAARLKQIGTLFGLTLSPMESWLAVRGLKTLRLRVEAHCRNAEAVAELLARHPAVGEVFYPGLNSHPQHLLAANQGGALFGGMVSFRLADDTTEAVSRFMRASQRFPFAPSLAGVDSSLSYPAGTSHRALTEEQRQKLGITAGLVRLSVGIELTTELLADLAQALDAN</sequence>
<accession>A0A246FLV9</accession>
<evidence type="ECO:0000313" key="5">
    <source>
        <dbReference type="EMBL" id="OWP63712.1"/>
    </source>
</evidence>
<dbReference type="GO" id="GO:0019346">
    <property type="term" value="P:transsulfuration"/>
    <property type="evidence" value="ECO:0007669"/>
    <property type="project" value="InterPro"/>
</dbReference>
<organism evidence="5 6">
    <name type="scientific">Hymenobacter amundsenii</name>
    <dbReference type="NCBI Taxonomy" id="2006685"/>
    <lineage>
        <taxon>Bacteria</taxon>
        <taxon>Pseudomonadati</taxon>
        <taxon>Bacteroidota</taxon>
        <taxon>Cytophagia</taxon>
        <taxon>Cytophagales</taxon>
        <taxon>Hymenobacteraceae</taxon>
        <taxon>Hymenobacter</taxon>
    </lineage>
</organism>
<dbReference type="Proteomes" id="UP000197277">
    <property type="component" value="Unassembled WGS sequence"/>
</dbReference>
<dbReference type="PIRSF" id="PIRSF001434">
    <property type="entry name" value="CGS"/>
    <property type="match status" value="1"/>
</dbReference>
<dbReference type="GO" id="GO:0019343">
    <property type="term" value="P:cysteine biosynthetic process via cystathionine"/>
    <property type="evidence" value="ECO:0007669"/>
    <property type="project" value="TreeGrafter"/>
</dbReference>
<dbReference type="FunFam" id="3.40.640.10:FF:000046">
    <property type="entry name" value="Cystathionine gamma-lyase"/>
    <property type="match status" value="1"/>
</dbReference>
<dbReference type="PANTHER" id="PTHR11808">
    <property type="entry name" value="TRANS-SULFURATION ENZYME FAMILY MEMBER"/>
    <property type="match status" value="1"/>
</dbReference>
<comment type="cofactor">
    <cofactor evidence="1 4">
        <name>pyridoxal 5'-phosphate</name>
        <dbReference type="ChEBI" id="CHEBI:597326"/>
    </cofactor>
</comment>
<dbReference type="Gene3D" id="3.90.1150.10">
    <property type="entry name" value="Aspartate Aminotransferase, domain 1"/>
    <property type="match status" value="1"/>
</dbReference>
<gene>
    <name evidence="5" type="ORF">CDA63_07960</name>
</gene>
<dbReference type="EMBL" id="NIRR01000009">
    <property type="protein sequence ID" value="OWP63712.1"/>
    <property type="molecule type" value="Genomic_DNA"/>
</dbReference>
<dbReference type="RefSeq" id="WP_088463916.1">
    <property type="nucleotide sequence ID" value="NZ_NIRR01000009.1"/>
</dbReference>
<dbReference type="InterPro" id="IPR015421">
    <property type="entry name" value="PyrdxlP-dep_Trfase_major"/>
</dbReference>
<dbReference type="InterPro" id="IPR015422">
    <property type="entry name" value="PyrdxlP-dep_Trfase_small"/>
</dbReference>
<dbReference type="OrthoDB" id="634606at2"/>
<comment type="similarity">
    <text evidence="4">Belongs to the trans-sulfuration enzymes family.</text>
</comment>
<proteinExistence type="inferred from homology"/>
<evidence type="ECO:0000256" key="1">
    <source>
        <dbReference type="ARBA" id="ARBA00001933"/>
    </source>
</evidence>
<protein>
    <submittedName>
        <fullName evidence="5">Cystathionine beta-lyase</fullName>
    </submittedName>
</protein>
<evidence type="ECO:0000256" key="3">
    <source>
        <dbReference type="PIRSR" id="PIRSR001434-2"/>
    </source>
</evidence>
<keyword evidence="5" id="KW-0456">Lyase</keyword>
<dbReference type="PANTHER" id="PTHR11808:SF85">
    <property type="entry name" value="CYSTATHIONINE GAMMA-LYASE-RELATED"/>
    <property type="match status" value="1"/>
</dbReference>
<evidence type="ECO:0000256" key="2">
    <source>
        <dbReference type="ARBA" id="ARBA00022898"/>
    </source>
</evidence>
<evidence type="ECO:0000313" key="6">
    <source>
        <dbReference type="Proteomes" id="UP000197277"/>
    </source>
</evidence>
<dbReference type="GO" id="GO:0030170">
    <property type="term" value="F:pyridoxal phosphate binding"/>
    <property type="evidence" value="ECO:0007669"/>
    <property type="project" value="InterPro"/>
</dbReference>
<comment type="caution">
    <text evidence="5">The sequence shown here is derived from an EMBL/GenBank/DDBJ whole genome shotgun (WGS) entry which is preliminary data.</text>
</comment>
<dbReference type="AlphaFoldDB" id="A0A246FLV9"/>
<dbReference type="InterPro" id="IPR015424">
    <property type="entry name" value="PyrdxlP-dep_Trfase"/>
</dbReference>
<dbReference type="SUPFAM" id="SSF53383">
    <property type="entry name" value="PLP-dependent transferases"/>
    <property type="match status" value="1"/>
</dbReference>
<keyword evidence="6" id="KW-1185">Reference proteome</keyword>
<evidence type="ECO:0000256" key="4">
    <source>
        <dbReference type="RuleBase" id="RU362118"/>
    </source>
</evidence>
<dbReference type="GO" id="GO:0004123">
    <property type="term" value="F:cystathionine gamma-lyase activity"/>
    <property type="evidence" value="ECO:0007669"/>
    <property type="project" value="TreeGrafter"/>
</dbReference>
<dbReference type="InterPro" id="IPR000277">
    <property type="entry name" value="Cys/Met-Metab_PyrdxlP-dep_enz"/>
</dbReference>
<dbReference type="Gene3D" id="3.40.640.10">
    <property type="entry name" value="Type I PLP-dependent aspartate aminotransferase-like (Major domain)"/>
    <property type="match status" value="1"/>
</dbReference>
<feature type="modified residue" description="N6-(pyridoxal phosphate)lysine" evidence="3">
    <location>
        <position position="215"/>
    </location>
</feature>
<reference evidence="5 6" key="1">
    <citation type="submission" date="2017-06" db="EMBL/GenBank/DDBJ databases">
        <title>Hymenobacter amundsenii sp. nov. isolated from regoliths in Antarctica.</title>
        <authorList>
            <person name="Sedlacek I."/>
            <person name="Kralova S."/>
            <person name="Pantucek R."/>
            <person name="Svec P."/>
            <person name="Holochova P."/>
            <person name="Stankova E."/>
            <person name="Vrbovska V."/>
            <person name="Busse H.-J."/>
        </authorList>
    </citation>
    <scope>NUCLEOTIDE SEQUENCE [LARGE SCALE GENOMIC DNA]</scope>
    <source>
        <strain evidence="5 6">CCM 8682</strain>
    </source>
</reference>
<name>A0A246FLV9_9BACT</name>